<name>A0A179H4P5_PURLI</name>
<evidence type="ECO:0000313" key="1">
    <source>
        <dbReference type="EMBL" id="OAQ85154.1"/>
    </source>
</evidence>
<protein>
    <submittedName>
        <fullName evidence="1">Uncharacterized protein</fullName>
    </submittedName>
</protein>
<comment type="caution">
    <text evidence="1">The sequence shown here is derived from an EMBL/GenBank/DDBJ whole genome shotgun (WGS) entry which is preliminary data.</text>
</comment>
<gene>
    <name evidence="1" type="ORF">VFPFJ_07542</name>
</gene>
<organism evidence="1 2">
    <name type="scientific">Purpureocillium lilacinum</name>
    <name type="common">Paecilomyces lilacinus</name>
    <dbReference type="NCBI Taxonomy" id="33203"/>
    <lineage>
        <taxon>Eukaryota</taxon>
        <taxon>Fungi</taxon>
        <taxon>Dikarya</taxon>
        <taxon>Ascomycota</taxon>
        <taxon>Pezizomycotina</taxon>
        <taxon>Sordariomycetes</taxon>
        <taxon>Hypocreomycetidae</taxon>
        <taxon>Hypocreales</taxon>
        <taxon>Ophiocordycipitaceae</taxon>
        <taxon>Purpureocillium</taxon>
    </lineage>
</organism>
<accession>A0A179H4P5</accession>
<dbReference type="Proteomes" id="UP000078340">
    <property type="component" value="Unassembled WGS sequence"/>
</dbReference>
<dbReference type="AlphaFoldDB" id="A0A179H4P5"/>
<evidence type="ECO:0000313" key="2">
    <source>
        <dbReference type="Proteomes" id="UP000078340"/>
    </source>
</evidence>
<proteinExistence type="predicted"/>
<sequence>MDRQDGPHVVVIALQQVIRNAVLGENEVTWILHLAGPLIAGSHGAYAVKIPGCCHLRLNDPALLRPKNSTLLAGSPTMPVMTSASMDIASSSFASPASGGGAAEPGLDDLLSPSTNELTDLKHDLWQSKRMAKVATALQLTWMVGRRGA</sequence>
<dbReference type="EMBL" id="LSBI01000007">
    <property type="protein sequence ID" value="OAQ85154.1"/>
    <property type="molecule type" value="Genomic_DNA"/>
</dbReference>
<reference evidence="1 2" key="1">
    <citation type="submission" date="2016-02" db="EMBL/GenBank/DDBJ databases">
        <title>Biosynthesis of antibiotic leucinostatins and their inhibition on Phytophthora in bio-control Purpureocillium lilacinum.</title>
        <authorList>
            <person name="Wang G."/>
            <person name="Liu Z."/>
            <person name="Lin R."/>
            <person name="Li E."/>
            <person name="Mao Z."/>
            <person name="Ling J."/>
            <person name="Yin W."/>
            <person name="Xie B."/>
        </authorList>
    </citation>
    <scope>NUCLEOTIDE SEQUENCE [LARGE SCALE GENOMIC DNA]</scope>
    <source>
        <strain evidence="1">PLFJ-1</strain>
    </source>
</reference>